<dbReference type="Proteomes" id="UP001215598">
    <property type="component" value="Unassembled WGS sequence"/>
</dbReference>
<feature type="region of interest" description="Disordered" evidence="1">
    <location>
        <begin position="48"/>
        <end position="72"/>
    </location>
</feature>
<gene>
    <name evidence="2" type="ORF">B0H16DRAFT_1718192</name>
</gene>
<evidence type="ECO:0000313" key="2">
    <source>
        <dbReference type="EMBL" id="KAJ7764250.1"/>
    </source>
</evidence>
<organism evidence="2 3">
    <name type="scientific">Mycena metata</name>
    <dbReference type="NCBI Taxonomy" id="1033252"/>
    <lineage>
        <taxon>Eukaryota</taxon>
        <taxon>Fungi</taxon>
        <taxon>Dikarya</taxon>
        <taxon>Basidiomycota</taxon>
        <taxon>Agaricomycotina</taxon>
        <taxon>Agaricomycetes</taxon>
        <taxon>Agaricomycetidae</taxon>
        <taxon>Agaricales</taxon>
        <taxon>Marasmiineae</taxon>
        <taxon>Mycenaceae</taxon>
        <taxon>Mycena</taxon>
    </lineage>
</organism>
<name>A0AAD7JIW5_9AGAR</name>
<evidence type="ECO:0000313" key="3">
    <source>
        <dbReference type="Proteomes" id="UP001215598"/>
    </source>
</evidence>
<evidence type="ECO:0000256" key="1">
    <source>
        <dbReference type="SAM" id="MobiDB-lite"/>
    </source>
</evidence>
<comment type="caution">
    <text evidence="2">The sequence shown here is derived from an EMBL/GenBank/DDBJ whole genome shotgun (WGS) entry which is preliminary data.</text>
</comment>
<sequence length="99" mass="11014">MAPTPPEPEVFIGCPKTVDGFVRTLELWRQISYLSEPDSQSQDYHFNIETKKDSTTPSQSESNPPRTRSIGILQPPGAQSVFFVAHRRTPVTGANLLCL</sequence>
<proteinExistence type="predicted"/>
<accession>A0AAD7JIW5</accession>
<feature type="compositionally biased region" description="Polar residues" evidence="1">
    <location>
        <begin position="55"/>
        <end position="66"/>
    </location>
</feature>
<keyword evidence="3" id="KW-1185">Reference proteome</keyword>
<dbReference type="EMBL" id="JARKIB010000028">
    <property type="protein sequence ID" value="KAJ7764250.1"/>
    <property type="molecule type" value="Genomic_DNA"/>
</dbReference>
<reference evidence="2" key="1">
    <citation type="submission" date="2023-03" db="EMBL/GenBank/DDBJ databases">
        <title>Massive genome expansion in bonnet fungi (Mycena s.s.) driven by repeated elements and novel gene families across ecological guilds.</title>
        <authorList>
            <consortium name="Lawrence Berkeley National Laboratory"/>
            <person name="Harder C.B."/>
            <person name="Miyauchi S."/>
            <person name="Viragh M."/>
            <person name="Kuo A."/>
            <person name="Thoen E."/>
            <person name="Andreopoulos B."/>
            <person name="Lu D."/>
            <person name="Skrede I."/>
            <person name="Drula E."/>
            <person name="Henrissat B."/>
            <person name="Morin E."/>
            <person name="Kohler A."/>
            <person name="Barry K."/>
            <person name="LaButti K."/>
            <person name="Morin E."/>
            <person name="Salamov A."/>
            <person name="Lipzen A."/>
            <person name="Mereny Z."/>
            <person name="Hegedus B."/>
            <person name="Baldrian P."/>
            <person name="Stursova M."/>
            <person name="Weitz H."/>
            <person name="Taylor A."/>
            <person name="Grigoriev I.V."/>
            <person name="Nagy L.G."/>
            <person name="Martin F."/>
            <person name="Kauserud H."/>
        </authorList>
    </citation>
    <scope>NUCLEOTIDE SEQUENCE</scope>
    <source>
        <strain evidence="2">CBHHK182m</strain>
    </source>
</reference>
<protein>
    <submittedName>
        <fullName evidence="2">Uncharacterized protein</fullName>
    </submittedName>
</protein>
<dbReference type="AlphaFoldDB" id="A0AAD7JIW5"/>